<sequence length="841" mass="94368">MLSQSDAAPAEQYQTSRKLTELLQSCSENQSCADCKSRLMDSIWASTTVGAFLCIHCAGAHRTLGVQLSRVKSIHLDTWTDEEVAAMKGGNKGVNEVYSKYLDKWIAADASLELLPNTATDVREKCIRAKYQDKQFTRLPSQVDKKDQDRPENPEQLSPSAASSAVNTEAASAGPNQQLSPGKTAQLGNSAVIKPGSVVEVTKRLLNYFIVVGRGALVADQKIETTKSPTEIRFLPTVIDAYPDTHGDAPVPAHIGEFAFPEGFALSKSYVAPVFFSFVLTNVVLCSKRIGLLTPVAEALLSILLPFSWQGAYIPVLPTSLLDVIDAPVPFIVGTHSGCLKQLAGRTTNVVFIDLDHNRVIPANPPSTHVKSGEQDLFDSKRFLQENFDNVSRPFVALLISTQMFDRFIEDRVFNPKLPEVLFFDQSINQKLNRSLTIGKKKYDCSFLEDRSDEIQETFIAPPPSNIGLPDDGTIYKYKSFPRLKKTLFGNVRKPRELYTSREQQRNVSRVTFNQALFKAGRWKIAMFEAYRRKIYDLWDQGDTSLLYRSTFWVKFKTPDFFTIGVYQEEEARLQATCSHGKTFFGDHPHLSEQRVDGAKRDEIRGSKLTAIQRMISPKQPKVQKFGNTLSSECMKIERGKVYTGLKYRTSPSVRMAYFEKFGIKPDSKKRKKKLAALVWTSFDTVDISAEVVITASAGSEEAGPTSAQIERQKERRLRDNLAFTEWTLSKHDNRGDTLTIFTAPQLPGDGRYIPCERDREWFPAVGLDSPNVIHVNFGQQPFACDYVIDELFSECTGSGAALTREMLRSTNNVRIRKVRRTCIDAFISSVRARRRLTQAA</sequence>
<dbReference type="Pfam" id="PF01412">
    <property type="entry name" value="ArfGap"/>
    <property type="match status" value="1"/>
</dbReference>
<proteinExistence type="predicted"/>
<keyword evidence="1" id="KW-0863">Zinc-finger</keyword>
<dbReference type="PROSITE" id="PS50211">
    <property type="entry name" value="DENN"/>
    <property type="match status" value="1"/>
</dbReference>
<reference evidence="5" key="1">
    <citation type="submission" date="2021-02" db="EMBL/GenBank/DDBJ databases">
        <authorList>
            <person name="Palmer J.M."/>
        </authorList>
    </citation>
    <scope>NUCLEOTIDE SEQUENCE</scope>
    <source>
        <strain evidence="5">SCRP23</strain>
    </source>
</reference>
<dbReference type="OrthoDB" id="6019893at2759"/>
<dbReference type="EMBL" id="JAGDFL010000307">
    <property type="protein sequence ID" value="KAG7394019.1"/>
    <property type="molecule type" value="Genomic_DNA"/>
</dbReference>
<comment type="caution">
    <text evidence="5">The sequence shown here is derived from an EMBL/GenBank/DDBJ whole genome shotgun (WGS) entry which is preliminary data.</text>
</comment>
<keyword evidence="1" id="KW-0479">Metal-binding</keyword>
<dbReference type="SMART" id="SM00105">
    <property type="entry name" value="ArfGap"/>
    <property type="match status" value="1"/>
</dbReference>
<dbReference type="InterPro" id="IPR001194">
    <property type="entry name" value="cDENN_dom"/>
</dbReference>
<protein>
    <recommendedName>
        <fullName evidence="7">Arf-GAP domain-containing protein</fullName>
    </recommendedName>
</protein>
<dbReference type="Proteomes" id="UP000693981">
    <property type="component" value="Unassembled WGS sequence"/>
</dbReference>
<dbReference type="InterPro" id="IPR037516">
    <property type="entry name" value="Tripartite_DENN"/>
</dbReference>
<dbReference type="PANTHER" id="PTHR12296">
    <property type="entry name" value="DENN DOMAIN-CONTAINING PROTEIN 4"/>
    <property type="match status" value="1"/>
</dbReference>
<keyword evidence="1" id="KW-0862">Zinc</keyword>
<organism evidence="5 6">
    <name type="scientific">Phytophthora boehmeriae</name>
    <dbReference type="NCBI Taxonomy" id="109152"/>
    <lineage>
        <taxon>Eukaryota</taxon>
        <taxon>Sar</taxon>
        <taxon>Stramenopiles</taxon>
        <taxon>Oomycota</taxon>
        <taxon>Peronosporomycetes</taxon>
        <taxon>Peronosporales</taxon>
        <taxon>Peronosporaceae</taxon>
        <taxon>Phytophthora</taxon>
    </lineage>
</organism>
<gene>
    <name evidence="5" type="ORF">PHYBOEH_005909</name>
</gene>
<dbReference type="GO" id="GO:0031410">
    <property type="term" value="C:cytoplasmic vesicle"/>
    <property type="evidence" value="ECO:0007669"/>
    <property type="project" value="TreeGrafter"/>
</dbReference>
<feature type="domain" description="UDENN" evidence="4">
    <location>
        <begin position="117"/>
        <end position="505"/>
    </location>
</feature>
<evidence type="ECO:0000259" key="4">
    <source>
        <dbReference type="PROSITE" id="PS50211"/>
    </source>
</evidence>
<dbReference type="GO" id="GO:0005096">
    <property type="term" value="F:GTPase activator activity"/>
    <property type="evidence" value="ECO:0007669"/>
    <property type="project" value="InterPro"/>
</dbReference>
<dbReference type="GO" id="GO:0032483">
    <property type="term" value="P:regulation of Rab protein signal transduction"/>
    <property type="evidence" value="ECO:0007669"/>
    <property type="project" value="TreeGrafter"/>
</dbReference>
<dbReference type="Pfam" id="PF03455">
    <property type="entry name" value="dDENN"/>
    <property type="match status" value="1"/>
</dbReference>
<feature type="region of interest" description="Disordered" evidence="2">
    <location>
        <begin position="138"/>
        <end position="184"/>
    </location>
</feature>
<evidence type="ECO:0008006" key="7">
    <source>
        <dbReference type="Google" id="ProtNLM"/>
    </source>
</evidence>
<dbReference type="Pfam" id="PF02141">
    <property type="entry name" value="DENN"/>
    <property type="match status" value="1"/>
</dbReference>
<dbReference type="GO" id="GO:0008270">
    <property type="term" value="F:zinc ion binding"/>
    <property type="evidence" value="ECO:0007669"/>
    <property type="project" value="UniProtKB-KW"/>
</dbReference>
<evidence type="ECO:0000256" key="1">
    <source>
        <dbReference type="PROSITE-ProRule" id="PRU00288"/>
    </source>
</evidence>
<accession>A0A8T1WQM4</accession>
<dbReference type="AlphaFoldDB" id="A0A8T1WQM4"/>
<dbReference type="InterPro" id="IPR051696">
    <property type="entry name" value="DENN_Domain_GEFs"/>
</dbReference>
<dbReference type="InterPro" id="IPR005112">
    <property type="entry name" value="dDENN_dom"/>
</dbReference>
<feature type="compositionally biased region" description="Polar residues" evidence="2">
    <location>
        <begin position="155"/>
        <end position="184"/>
    </location>
</feature>
<dbReference type="InterPro" id="IPR001164">
    <property type="entry name" value="ArfGAP_dom"/>
</dbReference>
<dbReference type="InterPro" id="IPR005113">
    <property type="entry name" value="uDENN_dom"/>
</dbReference>
<dbReference type="CDD" id="cd08204">
    <property type="entry name" value="ArfGap"/>
    <property type="match status" value="1"/>
</dbReference>
<evidence type="ECO:0000259" key="3">
    <source>
        <dbReference type="PROSITE" id="PS50115"/>
    </source>
</evidence>
<dbReference type="PROSITE" id="PS50115">
    <property type="entry name" value="ARFGAP"/>
    <property type="match status" value="1"/>
</dbReference>
<feature type="domain" description="Arf-GAP" evidence="3">
    <location>
        <begin position="17"/>
        <end position="150"/>
    </location>
</feature>
<dbReference type="SMART" id="SM00799">
    <property type="entry name" value="DENN"/>
    <property type="match status" value="1"/>
</dbReference>
<evidence type="ECO:0000313" key="6">
    <source>
        <dbReference type="Proteomes" id="UP000693981"/>
    </source>
</evidence>
<feature type="compositionally biased region" description="Basic and acidic residues" evidence="2">
    <location>
        <begin position="143"/>
        <end position="153"/>
    </location>
</feature>
<evidence type="ECO:0000256" key="2">
    <source>
        <dbReference type="SAM" id="MobiDB-lite"/>
    </source>
</evidence>
<evidence type="ECO:0000313" key="5">
    <source>
        <dbReference type="EMBL" id="KAG7394019.1"/>
    </source>
</evidence>
<name>A0A8T1WQM4_9STRA</name>
<keyword evidence="6" id="KW-1185">Reference proteome</keyword>
<dbReference type="PANTHER" id="PTHR12296:SF21">
    <property type="entry name" value="DENN DOMAIN-CONTAINING PROTEIN 3"/>
    <property type="match status" value="1"/>
</dbReference>
<dbReference type="SMART" id="SM00800">
    <property type="entry name" value="uDENN"/>
    <property type="match status" value="1"/>
</dbReference>